<dbReference type="RefSeq" id="WP_208382748.1">
    <property type="nucleotide sequence ID" value="NZ_BAABJU010000010.1"/>
</dbReference>
<feature type="binding site" evidence="7">
    <location>
        <position position="41"/>
    </location>
    <ligand>
        <name>ATP</name>
        <dbReference type="ChEBI" id="CHEBI:30616"/>
    </ligand>
</feature>
<keyword evidence="3" id="KW-0808">Transferase</keyword>
<feature type="region of interest" description="Disordered" evidence="8">
    <location>
        <begin position="310"/>
        <end position="498"/>
    </location>
</feature>
<keyword evidence="2 12" id="KW-0723">Serine/threonine-protein kinase</keyword>
<dbReference type="SMART" id="SM00220">
    <property type="entry name" value="S_TKc"/>
    <property type="match status" value="1"/>
</dbReference>
<evidence type="ECO:0000256" key="8">
    <source>
        <dbReference type="SAM" id="MobiDB-lite"/>
    </source>
</evidence>
<protein>
    <recommendedName>
        <fullName evidence="1">non-specific serine/threonine protein kinase</fullName>
        <ecNumber evidence="1">2.7.11.1</ecNumber>
    </recommendedName>
</protein>
<evidence type="ECO:0000256" key="7">
    <source>
        <dbReference type="PROSITE-ProRule" id="PRU10141"/>
    </source>
</evidence>
<dbReference type="EMBL" id="JAAMPA010000001">
    <property type="protein sequence ID" value="NIH66288.1"/>
    <property type="molecule type" value="Genomic_DNA"/>
</dbReference>
<keyword evidence="9" id="KW-0472">Membrane</keyword>
<proteinExistence type="predicted"/>
<feature type="compositionally biased region" description="Low complexity" evidence="8">
    <location>
        <begin position="362"/>
        <end position="450"/>
    </location>
</feature>
<dbReference type="PANTHER" id="PTHR43289:SF6">
    <property type="entry name" value="SERINE_THREONINE-PROTEIN KINASE NEKL-3"/>
    <property type="match status" value="1"/>
</dbReference>
<evidence type="ECO:0000256" key="1">
    <source>
        <dbReference type="ARBA" id="ARBA00012513"/>
    </source>
</evidence>
<dbReference type="InterPro" id="IPR000719">
    <property type="entry name" value="Prot_kinase_dom"/>
</dbReference>
<reference evidence="11" key="1">
    <citation type="journal article" date="2014" name="Int. J. Syst. Evol. Microbiol.">
        <title>Complete genome of a new Firmicutes species belonging to the dominant human colonic microbiota ('Ruminococcus bicirculans') reveals two chromosomes and a selective capacity to utilize plant glucans.</title>
        <authorList>
            <consortium name="NISC Comparative Sequencing Program"/>
            <person name="Wegmann U."/>
            <person name="Louis P."/>
            <person name="Goesmann A."/>
            <person name="Henrissat B."/>
            <person name="Duncan S.H."/>
            <person name="Flint H.J."/>
        </authorList>
    </citation>
    <scope>NUCLEOTIDE SEQUENCE</scope>
    <source>
        <strain evidence="11">CGMCC 4.5581</strain>
    </source>
</reference>
<feature type="domain" description="Protein kinase" evidence="10">
    <location>
        <begin position="12"/>
        <end position="274"/>
    </location>
</feature>
<feature type="compositionally biased region" description="Low complexity" evidence="8">
    <location>
        <begin position="543"/>
        <end position="579"/>
    </location>
</feature>
<feature type="compositionally biased region" description="Low complexity" evidence="8">
    <location>
        <begin position="316"/>
        <end position="342"/>
    </location>
</feature>
<evidence type="ECO:0000313" key="11">
    <source>
        <dbReference type="EMBL" id="GGL62512.1"/>
    </source>
</evidence>
<dbReference type="EMBL" id="BMMI01000003">
    <property type="protein sequence ID" value="GGL62512.1"/>
    <property type="molecule type" value="Genomic_DNA"/>
</dbReference>
<dbReference type="Pfam" id="PF00069">
    <property type="entry name" value="Pkinase"/>
    <property type="match status" value="1"/>
</dbReference>
<dbReference type="PROSITE" id="PS50011">
    <property type="entry name" value="PROTEIN_KINASE_DOM"/>
    <property type="match status" value="1"/>
</dbReference>
<dbReference type="PROSITE" id="PS00108">
    <property type="entry name" value="PROTEIN_KINASE_ST"/>
    <property type="match status" value="1"/>
</dbReference>
<sequence length="709" mass="70852">MTAPGARVAGRYLLHSRLGGGAMGAVWLARDELLGRDVAVKQVLIPLGSDPEATAGHREAAMREGRIAARLTHPHAVAVYDMVDDGGTPWLVMEYLPSQSLAAVLAQRGTLPVQQVAQIGAQVADALVATHAVGVVHRDVKPGNILIGNGPRSAGLVKITDFGISRARGDVSLTQTGVVKGTPAYLAPEVARGQEPREASDVFSLGATLHACLEGTPPFGMTENPLEMLHRVAGGNVARPRNAGALTRPLLRMLANDPAKRPTMTQVRDQLAKLAAGRDGDVTEVLRARTPLLPTLADLRPVSDAALPGRPVITGSSASDSPATPFPAAASPATASPATASPVTDFPATDSPVIGVPTAGIPATGSTSAGPTTAGPTTAGPSTAGPSTAGPSTAGPSTAGPSATGSPSGAPPATDSAATDPPATGAPATGVTAAGMSAGAPAARSALPADTAPPPVVGSQPGTSAPRGAGSAAPTAGAVPTADQPTPSVPASRRGRRRSRLVAAVAVLLLALSGTLGAVWLGARDDDGEAPPAAASTPPPSPSSSEPAQATEEEPVVPSETPTAPSETAPAAETPATTSEPPPAATPSPTAAAPSPTAPPAGPAPSSAAEVTEAITSYYALLPGDPVSAWELTGPRLRAQIGSRAAYVDFWNRFQSVERGAVSAQDGSLVASMPVTFTERDGSVSAEQHRISLVRGDDGRLLIDYDVPV</sequence>
<keyword evidence="14" id="KW-1185">Reference proteome</keyword>
<evidence type="ECO:0000256" key="3">
    <source>
        <dbReference type="ARBA" id="ARBA00022679"/>
    </source>
</evidence>
<evidence type="ECO:0000256" key="5">
    <source>
        <dbReference type="ARBA" id="ARBA00022777"/>
    </source>
</evidence>
<gene>
    <name evidence="12" type="ORF">FB380_000734</name>
    <name evidence="11" type="ORF">GCM10011589_18360</name>
</gene>
<name>A0A846LLU4_9ACTN</name>
<evidence type="ECO:0000256" key="6">
    <source>
        <dbReference type="ARBA" id="ARBA00022840"/>
    </source>
</evidence>
<reference evidence="12 13" key="3">
    <citation type="submission" date="2020-02" db="EMBL/GenBank/DDBJ databases">
        <title>Sequencing the genomes of 1000 actinobacteria strains.</title>
        <authorList>
            <person name="Klenk H.-P."/>
        </authorList>
    </citation>
    <scope>NUCLEOTIDE SEQUENCE [LARGE SCALE GENOMIC DNA]</scope>
    <source>
        <strain evidence="12 13">DSM 45201</strain>
    </source>
</reference>
<dbReference type="SUPFAM" id="SSF56112">
    <property type="entry name" value="Protein kinase-like (PK-like)"/>
    <property type="match status" value="1"/>
</dbReference>
<reference evidence="11" key="4">
    <citation type="submission" date="2024-05" db="EMBL/GenBank/DDBJ databases">
        <authorList>
            <person name="Sun Q."/>
            <person name="Zhou Y."/>
        </authorList>
    </citation>
    <scope>NUCLEOTIDE SEQUENCE</scope>
    <source>
        <strain evidence="11">CGMCC 4.5581</strain>
    </source>
</reference>
<feature type="region of interest" description="Disordered" evidence="8">
    <location>
        <begin position="523"/>
        <end position="609"/>
    </location>
</feature>
<organism evidence="12 13">
    <name type="scientific">Modestobacter marinus</name>
    <dbReference type="NCBI Taxonomy" id="477641"/>
    <lineage>
        <taxon>Bacteria</taxon>
        <taxon>Bacillati</taxon>
        <taxon>Actinomycetota</taxon>
        <taxon>Actinomycetes</taxon>
        <taxon>Geodermatophilales</taxon>
        <taxon>Geodermatophilaceae</taxon>
        <taxon>Modestobacter</taxon>
    </lineage>
</organism>
<evidence type="ECO:0000313" key="13">
    <source>
        <dbReference type="Proteomes" id="UP000552836"/>
    </source>
</evidence>
<comment type="caution">
    <text evidence="12">The sequence shown here is derived from an EMBL/GenBank/DDBJ whole genome shotgun (WGS) entry which is preliminary data.</text>
</comment>
<dbReference type="Gene3D" id="3.30.200.20">
    <property type="entry name" value="Phosphorylase Kinase, domain 1"/>
    <property type="match status" value="1"/>
</dbReference>
<accession>A0A846LLU4</accession>
<evidence type="ECO:0000313" key="14">
    <source>
        <dbReference type="Proteomes" id="UP000648663"/>
    </source>
</evidence>
<keyword evidence="6 7" id="KW-0067">ATP-binding</keyword>
<dbReference type="PANTHER" id="PTHR43289">
    <property type="entry name" value="MITOGEN-ACTIVATED PROTEIN KINASE KINASE KINASE 20-RELATED"/>
    <property type="match status" value="1"/>
</dbReference>
<dbReference type="AlphaFoldDB" id="A0A846LLU4"/>
<dbReference type="Proteomes" id="UP000552836">
    <property type="component" value="Unassembled WGS sequence"/>
</dbReference>
<evidence type="ECO:0000256" key="4">
    <source>
        <dbReference type="ARBA" id="ARBA00022741"/>
    </source>
</evidence>
<reference evidence="14" key="2">
    <citation type="journal article" date="2019" name="Int. J. Syst. Evol. Microbiol.">
        <title>The Global Catalogue of Microorganisms (GCM) 10K type strain sequencing project: providing services to taxonomists for standard genome sequencing and annotation.</title>
        <authorList>
            <consortium name="The Broad Institute Genomics Platform"/>
            <consortium name="The Broad Institute Genome Sequencing Center for Infectious Disease"/>
            <person name="Wu L."/>
            <person name="Ma J."/>
        </authorList>
    </citation>
    <scope>NUCLEOTIDE SEQUENCE [LARGE SCALE GENOMIC DNA]</scope>
    <source>
        <strain evidence="14">CGMCC 4.5581</strain>
    </source>
</reference>
<dbReference type="EC" id="2.7.11.1" evidence="1"/>
<keyword evidence="9" id="KW-1133">Transmembrane helix</keyword>
<keyword evidence="4 7" id="KW-0547">Nucleotide-binding</keyword>
<dbReference type="Proteomes" id="UP000648663">
    <property type="component" value="Unassembled WGS sequence"/>
</dbReference>
<dbReference type="CDD" id="cd14014">
    <property type="entry name" value="STKc_PknB_like"/>
    <property type="match status" value="1"/>
</dbReference>
<evidence type="ECO:0000256" key="2">
    <source>
        <dbReference type="ARBA" id="ARBA00022527"/>
    </source>
</evidence>
<evidence type="ECO:0000313" key="12">
    <source>
        <dbReference type="EMBL" id="NIH66288.1"/>
    </source>
</evidence>
<dbReference type="InterPro" id="IPR017441">
    <property type="entry name" value="Protein_kinase_ATP_BS"/>
</dbReference>
<dbReference type="GO" id="GO:0005524">
    <property type="term" value="F:ATP binding"/>
    <property type="evidence" value="ECO:0007669"/>
    <property type="project" value="UniProtKB-UniRule"/>
</dbReference>
<keyword evidence="9" id="KW-0812">Transmembrane</keyword>
<evidence type="ECO:0000259" key="10">
    <source>
        <dbReference type="PROSITE" id="PS50011"/>
    </source>
</evidence>
<dbReference type="Gene3D" id="1.10.510.10">
    <property type="entry name" value="Transferase(Phosphotransferase) domain 1"/>
    <property type="match status" value="1"/>
</dbReference>
<dbReference type="InterPro" id="IPR008271">
    <property type="entry name" value="Ser/Thr_kinase_AS"/>
</dbReference>
<dbReference type="PROSITE" id="PS00107">
    <property type="entry name" value="PROTEIN_KINASE_ATP"/>
    <property type="match status" value="1"/>
</dbReference>
<dbReference type="InterPro" id="IPR011009">
    <property type="entry name" value="Kinase-like_dom_sf"/>
</dbReference>
<feature type="transmembrane region" description="Helical" evidence="9">
    <location>
        <begin position="501"/>
        <end position="523"/>
    </location>
</feature>
<evidence type="ECO:0000256" key="9">
    <source>
        <dbReference type="SAM" id="Phobius"/>
    </source>
</evidence>
<keyword evidence="5 12" id="KW-0418">Kinase</keyword>
<dbReference type="GO" id="GO:0004674">
    <property type="term" value="F:protein serine/threonine kinase activity"/>
    <property type="evidence" value="ECO:0007669"/>
    <property type="project" value="UniProtKB-KW"/>
</dbReference>